<gene>
    <name evidence="1" type="ORF">DUNSADRAFT_12289</name>
</gene>
<reference evidence="1" key="1">
    <citation type="submission" date="2017-08" db="EMBL/GenBank/DDBJ databases">
        <authorList>
            <person name="Polle J.E."/>
            <person name="Barry K."/>
            <person name="Cushman J."/>
            <person name="Schmutz J."/>
            <person name="Tran D."/>
            <person name="Hathwaick L.T."/>
            <person name="Yim W.C."/>
            <person name="Jenkins J."/>
            <person name="Mckie-Krisberg Z.M."/>
            <person name="Prochnik S."/>
            <person name="Lindquist E."/>
            <person name="Dockter R.B."/>
            <person name="Adam C."/>
            <person name="Molina H."/>
            <person name="Bunkerborg J."/>
            <person name="Jin E."/>
            <person name="Buchheim M."/>
            <person name="Magnuson J."/>
        </authorList>
    </citation>
    <scope>NUCLEOTIDE SEQUENCE</scope>
    <source>
        <strain evidence="1">CCAP 19/18</strain>
    </source>
</reference>
<organism evidence="1 2">
    <name type="scientific">Dunaliella salina</name>
    <name type="common">Green alga</name>
    <name type="synonym">Protococcus salinus</name>
    <dbReference type="NCBI Taxonomy" id="3046"/>
    <lineage>
        <taxon>Eukaryota</taxon>
        <taxon>Viridiplantae</taxon>
        <taxon>Chlorophyta</taxon>
        <taxon>core chlorophytes</taxon>
        <taxon>Chlorophyceae</taxon>
        <taxon>CS clade</taxon>
        <taxon>Chlamydomonadales</taxon>
        <taxon>Dunaliellaceae</taxon>
        <taxon>Dunaliella</taxon>
    </lineage>
</organism>
<evidence type="ECO:0000313" key="1">
    <source>
        <dbReference type="EMBL" id="KAF5841591.1"/>
    </source>
</evidence>
<sequence length="72" mass="7921">MWPAGVSDHAVAQQWLQSGGYTFCNSCIAPRMTAPLACWRVWATCTQLQLCQSTVSGHPSIPHGLKTLFLLF</sequence>
<evidence type="ECO:0000313" key="2">
    <source>
        <dbReference type="Proteomes" id="UP000815325"/>
    </source>
</evidence>
<proteinExistence type="predicted"/>
<dbReference type="EMBL" id="MU069482">
    <property type="protein sequence ID" value="KAF5841591.1"/>
    <property type="molecule type" value="Genomic_DNA"/>
</dbReference>
<keyword evidence="2" id="KW-1185">Reference proteome</keyword>
<comment type="caution">
    <text evidence="1">The sequence shown here is derived from an EMBL/GenBank/DDBJ whole genome shotgun (WGS) entry which is preliminary data.</text>
</comment>
<name>A0ABQ7H451_DUNSA</name>
<dbReference type="Proteomes" id="UP000815325">
    <property type="component" value="Unassembled WGS sequence"/>
</dbReference>
<protein>
    <submittedName>
        <fullName evidence="1">Uncharacterized protein</fullName>
    </submittedName>
</protein>
<accession>A0ABQ7H451</accession>